<comment type="caution">
    <text evidence="17">The sequence shown here is derived from an EMBL/GenBank/DDBJ whole genome shotgun (WGS) entry which is preliminary data.</text>
</comment>
<keyword evidence="9" id="KW-0539">Nucleus</keyword>
<dbReference type="GO" id="GO:0043409">
    <property type="term" value="P:negative regulation of MAPK cascade"/>
    <property type="evidence" value="ECO:0007669"/>
    <property type="project" value="TreeGrafter"/>
</dbReference>
<dbReference type="Proteomes" id="UP001479290">
    <property type="component" value="Unassembled WGS sequence"/>
</dbReference>
<dbReference type="GO" id="GO:0004722">
    <property type="term" value="F:protein serine/threonine phosphatase activity"/>
    <property type="evidence" value="ECO:0007669"/>
    <property type="project" value="UniProtKB-EC"/>
</dbReference>
<dbReference type="InterPro" id="IPR029021">
    <property type="entry name" value="Prot-tyrosine_phosphatase-like"/>
</dbReference>
<dbReference type="GO" id="GO:0008138">
    <property type="term" value="F:protein tyrosine/serine/threonine phosphatase activity"/>
    <property type="evidence" value="ECO:0007669"/>
    <property type="project" value="UniProtKB-UniRule"/>
</dbReference>
<dbReference type="PRINTS" id="PR01909">
    <property type="entry name" value="ADSPHPHTASEA"/>
</dbReference>
<evidence type="ECO:0000256" key="1">
    <source>
        <dbReference type="ARBA" id="ARBA00004123"/>
    </source>
</evidence>
<evidence type="ECO:0000259" key="16">
    <source>
        <dbReference type="PROSITE" id="PS50056"/>
    </source>
</evidence>
<sequence length="191" mass="21346">MSFRSKYSEDTSSSAKAKIDFTCPVLALREIERLLSTGRAINCNADEVWPNLYIGNIDIAENCAEVRRCGFTHVLNCTHSSRHGGKIYDGMGITYMGIDAQDSPSFDMSAHFNNGAEFIHRALNEGGKILVHCQVGISRSATIVLAYLMLKQNMTLVEAIKKVKDERGIYPNQGFLRQLINLHIKLYGCRN</sequence>
<protein>
    <recommendedName>
        <fullName evidence="14">Dual specificity protein phosphatase</fullName>
        <ecNumber evidence="14">3.1.3.16</ecNumber>
        <ecNumber evidence="14">3.1.3.48</ecNumber>
    </recommendedName>
</protein>
<organism evidence="17 18">
    <name type="scientific">Culter alburnus</name>
    <name type="common">Topmouth culter</name>
    <dbReference type="NCBI Taxonomy" id="194366"/>
    <lineage>
        <taxon>Eukaryota</taxon>
        <taxon>Metazoa</taxon>
        <taxon>Chordata</taxon>
        <taxon>Craniata</taxon>
        <taxon>Vertebrata</taxon>
        <taxon>Euteleostomi</taxon>
        <taxon>Actinopterygii</taxon>
        <taxon>Neopterygii</taxon>
        <taxon>Teleostei</taxon>
        <taxon>Ostariophysi</taxon>
        <taxon>Cypriniformes</taxon>
        <taxon>Xenocyprididae</taxon>
        <taxon>Xenocypridinae</taxon>
        <taxon>Culter</taxon>
    </lineage>
</organism>
<dbReference type="Gene3D" id="3.90.190.10">
    <property type="entry name" value="Protein tyrosine phosphatase superfamily"/>
    <property type="match status" value="1"/>
</dbReference>
<keyword evidence="18" id="KW-1185">Reference proteome</keyword>
<feature type="domain" description="Tyrosine-protein phosphatase" evidence="15">
    <location>
        <begin position="44"/>
        <end position="188"/>
    </location>
</feature>
<evidence type="ECO:0000256" key="5">
    <source>
        <dbReference type="ARBA" id="ARBA00022490"/>
    </source>
</evidence>
<dbReference type="InterPro" id="IPR016130">
    <property type="entry name" value="Tyr_Pase_AS"/>
</dbReference>
<dbReference type="GO" id="GO:0005794">
    <property type="term" value="C:Golgi apparatus"/>
    <property type="evidence" value="ECO:0007669"/>
    <property type="project" value="UniProtKB-SubCell"/>
</dbReference>
<evidence type="ECO:0000256" key="10">
    <source>
        <dbReference type="ARBA" id="ARBA00038621"/>
    </source>
</evidence>
<dbReference type="PANTHER" id="PTHR45682">
    <property type="entry name" value="AGAP008228-PA"/>
    <property type="match status" value="1"/>
</dbReference>
<dbReference type="PROSITE" id="PS50056">
    <property type="entry name" value="TYR_PHOSPHATASE_2"/>
    <property type="match status" value="1"/>
</dbReference>
<dbReference type="GO" id="GO:0004725">
    <property type="term" value="F:protein tyrosine phosphatase activity"/>
    <property type="evidence" value="ECO:0007669"/>
    <property type="project" value="UniProtKB-EC"/>
</dbReference>
<evidence type="ECO:0000256" key="4">
    <source>
        <dbReference type="ARBA" id="ARBA00008601"/>
    </source>
</evidence>
<gene>
    <name evidence="17" type="ORF">ABG768_026257</name>
</gene>
<evidence type="ECO:0000256" key="9">
    <source>
        <dbReference type="ARBA" id="ARBA00023242"/>
    </source>
</evidence>
<evidence type="ECO:0000256" key="2">
    <source>
        <dbReference type="ARBA" id="ARBA00004496"/>
    </source>
</evidence>
<dbReference type="InterPro" id="IPR020405">
    <property type="entry name" value="Atypical_DUSP_subfamA"/>
</dbReference>
<dbReference type="PRINTS" id="PR01908">
    <property type="entry name" value="ADSPHPHTASE"/>
</dbReference>
<evidence type="ECO:0000256" key="8">
    <source>
        <dbReference type="ARBA" id="ARBA00023034"/>
    </source>
</evidence>
<dbReference type="GO" id="GO:0005634">
    <property type="term" value="C:nucleus"/>
    <property type="evidence" value="ECO:0007669"/>
    <property type="project" value="UniProtKB-SubCell"/>
</dbReference>
<dbReference type="SMART" id="SM00195">
    <property type="entry name" value="DSPc"/>
    <property type="match status" value="1"/>
</dbReference>
<evidence type="ECO:0000256" key="7">
    <source>
        <dbReference type="ARBA" id="ARBA00022912"/>
    </source>
</evidence>
<evidence type="ECO:0000256" key="6">
    <source>
        <dbReference type="ARBA" id="ARBA00022801"/>
    </source>
</evidence>
<comment type="catalytic activity">
    <reaction evidence="11 14">
        <text>O-phospho-L-seryl-[protein] + H2O = L-seryl-[protein] + phosphate</text>
        <dbReference type="Rhea" id="RHEA:20629"/>
        <dbReference type="Rhea" id="RHEA-COMP:9863"/>
        <dbReference type="Rhea" id="RHEA-COMP:11604"/>
        <dbReference type="ChEBI" id="CHEBI:15377"/>
        <dbReference type="ChEBI" id="CHEBI:29999"/>
        <dbReference type="ChEBI" id="CHEBI:43474"/>
        <dbReference type="ChEBI" id="CHEBI:83421"/>
        <dbReference type="EC" id="3.1.3.16"/>
    </reaction>
</comment>
<dbReference type="EC" id="3.1.3.16" evidence="14"/>
<dbReference type="PROSITE" id="PS00383">
    <property type="entry name" value="TYR_PHOSPHATASE_1"/>
    <property type="match status" value="1"/>
</dbReference>
<comment type="catalytic activity">
    <reaction evidence="12 14">
        <text>O-phospho-L-threonyl-[protein] + H2O = L-threonyl-[protein] + phosphate</text>
        <dbReference type="Rhea" id="RHEA:47004"/>
        <dbReference type="Rhea" id="RHEA-COMP:11060"/>
        <dbReference type="Rhea" id="RHEA-COMP:11605"/>
        <dbReference type="ChEBI" id="CHEBI:15377"/>
        <dbReference type="ChEBI" id="CHEBI:30013"/>
        <dbReference type="ChEBI" id="CHEBI:43474"/>
        <dbReference type="ChEBI" id="CHEBI:61977"/>
        <dbReference type="EC" id="3.1.3.16"/>
    </reaction>
</comment>
<dbReference type="EMBL" id="JAWDJR010000008">
    <property type="protein sequence ID" value="KAK9970307.1"/>
    <property type="molecule type" value="Genomic_DNA"/>
</dbReference>
<dbReference type="AlphaFoldDB" id="A0AAW2AA40"/>
<comment type="subunit">
    <text evidence="10">Interacts with HSF4.</text>
</comment>
<keyword evidence="5" id="KW-0963">Cytoplasm</keyword>
<dbReference type="EC" id="3.1.3.48" evidence="14"/>
<accession>A0AAW2AA40</accession>
<comment type="similarity">
    <text evidence="4 14">Belongs to the protein-tyrosine phosphatase family. Non-receptor class dual specificity subfamily.</text>
</comment>
<dbReference type="InterPro" id="IPR000387">
    <property type="entry name" value="Tyr_Pase_dom"/>
</dbReference>
<dbReference type="InterPro" id="IPR020422">
    <property type="entry name" value="TYR_PHOSPHATASE_DUAL_dom"/>
</dbReference>
<feature type="active site" description="Phosphocysteine intermediate" evidence="13">
    <location>
        <position position="133"/>
    </location>
</feature>
<dbReference type="InterPro" id="IPR000340">
    <property type="entry name" value="Dual-sp_phosphatase_cat-dom"/>
</dbReference>
<evidence type="ECO:0000256" key="3">
    <source>
        <dbReference type="ARBA" id="ARBA00004555"/>
    </source>
</evidence>
<dbReference type="Pfam" id="PF00782">
    <property type="entry name" value="DSPc"/>
    <property type="match status" value="1"/>
</dbReference>
<dbReference type="PROSITE" id="PS50054">
    <property type="entry name" value="TYR_PHOSPHATASE_DUAL"/>
    <property type="match status" value="1"/>
</dbReference>
<comment type="function">
    <text evidence="14">Dual specificity phosphatase able to dephosphorylate phosphotyrosine, phosphoserine and phosphothreonine residues, with a preference for phosphotyrosine as a substrate.</text>
</comment>
<keyword evidence="6 14" id="KW-0378">Hydrolase</keyword>
<dbReference type="PANTHER" id="PTHR45682:SF8">
    <property type="entry name" value="DUAL SPECIFICITY PROTEIN PHOSPHATASE 26"/>
    <property type="match status" value="1"/>
</dbReference>
<feature type="domain" description="Tyrosine specific protein phosphatases" evidence="16">
    <location>
        <begin position="110"/>
        <end position="167"/>
    </location>
</feature>
<evidence type="ECO:0000313" key="18">
    <source>
        <dbReference type="Proteomes" id="UP001479290"/>
    </source>
</evidence>
<evidence type="ECO:0000256" key="11">
    <source>
        <dbReference type="ARBA" id="ARBA00047761"/>
    </source>
</evidence>
<evidence type="ECO:0000256" key="14">
    <source>
        <dbReference type="RuleBase" id="RU366038"/>
    </source>
</evidence>
<keyword evidence="8" id="KW-0333">Golgi apparatus</keyword>
<evidence type="ECO:0000256" key="12">
    <source>
        <dbReference type="ARBA" id="ARBA00048336"/>
    </source>
</evidence>
<evidence type="ECO:0000313" key="17">
    <source>
        <dbReference type="EMBL" id="KAK9970307.1"/>
    </source>
</evidence>
<evidence type="ECO:0000259" key="15">
    <source>
        <dbReference type="PROSITE" id="PS50054"/>
    </source>
</evidence>
<evidence type="ECO:0000256" key="13">
    <source>
        <dbReference type="PIRSR" id="PIRSR620405-1"/>
    </source>
</evidence>
<comment type="catalytic activity">
    <reaction evidence="14">
        <text>O-phospho-L-tyrosyl-[protein] + H2O = L-tyrosyl-[protein] + phosphate</text>
        <dbReference type="Rhea" id="RHEA:10684"/>
        <dbReference type="Rhea" id="RHEA-COMP:10136"/>
        <dbReference type="Rhea" id="RHEA-COMP:20101"/>
        <dbReference type="ChEBI" id="CHEBI:15377"/>
        <dbReference type="ChEBI" id="CHEBI:43474"/>
        <dbReference type="ChEBI" id="CHEBI:46858"/>
        <dbReference type="ChEBI" id="CHEBI:61978"/>
        <dbReference type="EC" id="3.1.3.48"/>
    </reaction>
</comment>
<comment type="subcellular location">
    <subcellularLocation>
        <location evidence="2">Cytoplasm</location>
    </subcellularLocation>
    <subcellularLocation>
        <location evidence="3">Golgi apparatus</location>
    </subcellularLocation>
    <subcellularLocation>
        <location evidence="1">Nucleus</location>
    </subcellularLocation>
</comment>
<keyword evidence="7 14" id="KW-0904">Protein phosphatase</keyword>
<name>A0AAW2AA40_CULAL</name>
<dbReference type="GO" id="GO:0033549">
    <property type="term" value="F:MAP kinase phosphatase activity"/>
    <property type="evidence" value="ECO:0007669"/>
    <property type="project" value="TreeGrafter"/>
</dbReference>
<dbReference type="SUPFAM" id="SSF52799">
    <property type="entry name" value="(Phosphotyrosine protein) phosphatases II"/>
    <property type="match status" value="1"/>
</dbReference>
<proteinExistence type="inferred from homology"/>
<reference evidence="17 18" key="1">
    <citation type="submission" date="2024-05" db="EMBL/GenBank/DDBJ databases">
        <title>A high-quality chromosomal-level genome assembly of Topmouth culter (Culter alburnus).</title>
        <authorList>
            <person name="Zhao H."/>
        </authorList>
    </citation>
    <scope>NUCLEOTIDE SEQUENCE [LARGE SCALE GENOMIC DNA]</scope>
    <source>
        <strain evidence="17">CATC2023</strain>
        <tissue evidence="17">Muscle</tissue>
    </source>
</reference>